<evidence type="ECO:0000259" key="1">
    <source>
        <dbReference type="PROSITE" id="PS50011"/>
    </source>
</evidence>
<proteinExistence type="predicted"/>
<dbReference type="GO" id="GO:0004672">
    <property type="term" value="F:protein kinase activity"/>
    <property type="evidence" value="ECO:0007669"/>
    <property type="project" value="InterPro"/>
</dbReference>
<dbReference type="GO" id="GO:0005524">
    <property type="term" value="F:ATP binding"/>
    <property type="evidence" value="ECO:0007669"/>
    <property type="project" value="InterPro"/>
</dbReference>
<dbReference type="EMBL" id="CM032188">
    <property type="protein sequence ID" value="KAG7088034.1"/>
    <property type="molecule type" value="Genomic_DNA"/>
</dbReference>
<dbReference type="Gene3D" id="1.10.510.10">
    <property type="entry name" value="Transferase(Phosphotransferase) domain 1"/>
    <property type="match status" value="1"/>
</dbReference>
<reference evidence="2" key="1">
    <citation type="journal article" date="2021" name="Genome Biol. Evol.">
        <title>The assembled and annotated genome of the fairy-ring fungus Marasmius oreades.</title>
        <authorList>
            <person name="Hiltunen M."/>
            <person name="Ament-Velasquez S.L."/>
            <person name="Johannesson H."/>
        </authorList>
    </citation>
    <scope>NUCLEOTIDE SEQUENCE</scope>
    <source>
        <strain evidence="2">03SP1</strain>
    </source>
</reference>
<dbReference type="Proteomes" id="UP001049176">
    <property type="component" value="Chromosome 8"/>
</dbReference>
<organism evidence="2 3">
    <name type="scientific">Marasmius oreades</name>
    <name type="common">fairy-ring Marasmius</name>
    <dbReference type="NCBI Taxonomy" id="181124"/>
    <lineage>
        <taxon>Eukaryota</taxon>
        <taxon>Fungi</taxon>
        <taxon>Dikarya</taxon>
        <taxon>Basidiomycota</taxon>
        <taxon>Agaricomycotina</taxon>
        <taxon>Agaricomycetes</taxon>
        <taxon>Agaricomycetidae</taxon>
        <taxon>Agaricales</taxon>
        <taxon>Marasmiineae</taxon>
        <taxon>Marasmiaceae</taxon>
        <taxon>Marasmius</taxon>
    </lineage>
</organism>
<evidence type="ECO:0000313" key="2">
    <source>
        <dbReference type="EMBL" id="KAG7088034.1"/>
    </source>
</evidence>
<dbReference type="PROSITE" id="PS50011">
    <property type="entry name" value="PROTEIN_KINASE_DOM"/>
    <property type="match status" value="1"/>
</dbReference>
<dbReference type="GeneID" id="66081145"/>
<name>A0A9P7RQS6_9AGAR</name>
<dbReference type="RefSeq" id="XP_043004505.1">
    <property type="nucleotide sequence ID" value="XM_043157139.1"/>
</dbReference>
<dbReference type="AlphaFoldDB" id="A0A9P7RQS6"/>
<dbReference type="InterPro" id="IPR011009">
    <property type="entry name" value="Kinase-like_dom_sf"/>
</dbReference>
<sequence>MTATLLSSITKSGVKGTMRWMAPELFDYDDGPTSIHDGIHNNPNLENLKPTRDIYAYACTVYEILAGKLPFANLSDVQVMFSVLAGRRPERPTFVNWCPQ</sequence>
<accession>A0A9P7RQS6</accession>
<gene>
    <name evidence="2" type="ORF">E1B28_012070</name>
</gene>
<protein>
    <recommendedName>
        <fullName evidence="1">Protein kinase domain-containing protein</fullName>
    </recommendedName>
</protein>
<dbReference type="Pfam" id="PF07714">
    <property type="entry name" value="PK_Tyr_Ser-Thr"/>
    <property type="match status" value="1"/>
</dbReference>
<evidence type="ECO:0000313" key="3">
    <source>
        <dbReference type="Proteomes" id="UP001049176"/>
    </source>
</evidence>
<dbReference type="InterPro" id="IPR001245">
    <property type="entry name" value="Ser-Thr/Tyr_kinase_cat_dom"/>
</dbReference>
<dbReference type="KEGG" id="more:E1B28_012070"/>
<comment type="caution">
    <text evidence="2">The sequence shown here is derived from an EMBL/GenBank/DDBJ whole genome shotgun (WGS) entry which is preliminary data.</text>
</comment>
<keyword evidence="3" id="KW-1185">Reference proteome</keyword>
<dbReference type="InterPro" id="IPR000719">
    <property type="entry name" value="Prot_kinase_dom"/>
</dbReference>
<feature type="domain" description="Protein kinase" evidence="1">
    <location>
        <begin position="1"/>
        <end position="100"/>
    </location>
</feature>
<dbReference type="SUPFAM" id="SSF56112">
    <property type="entry name" value="Protein kinase-like (PK-like)"/>
    <property type="match status" value="1"/>
</dbReference>
<dbReference type="OrthoDB" id="3248549at2759"/>